<sequence length="493" mass="54201">MNAINQFMSQDLHRKNGLVFKAIAVINLLAIFTVLGLSGGQLRIQDYVLVALEIVTVAVAGFLHYRRLLIGYQPYIAITLTFTATLTTMLQTPDFNHVFGIYYLLALSVVYMRLKPFIVGVVFTAVQMYLLLFGLKGKVTIPGEGFETILIYYIIIVTMLFFMLRSSQYLFTDIEKSAGETVTANSQVQEQQQKLIHEVTLISENMSVISKAGDENGQSFEQMNLAFREIAIGAGDQVDSTTQITEAVQETNEMIGRLMQSLEVLLQESASANDSSTLGRDKVTRLYDSITVFQSNIEMMATDIRKLNETIKEAAEFTTSIQEIAAQTNLLSLNASIEAARAGESGRGFAVVAGEIRKLAELSGNAAERISGNLSAMEKQAGATSGLMGDIASRMNESTELTRETRDAFSSISSSVEQLSGTVTSIDQMMQTIRSSSNEIEKETQSFAAVSEQSMATLEELSATVETLLVKNGEMTDRLKETDQAVKRLLELE</sequence>
<feature type="transmembrane region" description="Helical" evidence="3">
    <location>
        <begin position="72"/>
        <end position="89"/>
    </location>
</feature>
<evidence type="ECO:0000256" key="1">
    <source>
        <dbReference type="ARBA" id="ARBA00023224"/>
    </source>
</evidence>
<feature type="transmembrane region" description="Helical" evidence="3">
    <location>
        <begin position="117"/>
        <end position="134"/>
    </location>
</feature>
<dbReference type="PANTHER" id="PTHR32089:SF112">
    <property type="entry name" value="LYSOZYME-LIKE PROTEIN-RELATED"/>
    <property type="match status" value="1"/>
</dbReference>
<evidence type="ECO:0000259" key="4">
    <source>
        <dbReference type="PROSITE" id="PS50111"/>
    </source>
</evidence>
<dbReference type="Gene3D" id="1.10.287.950">
    <property type="entry name" value="Methyl-accepting chemotaxis protein"/>
    <property type="match status" value="1"/>
</dbReference>
<evidence type="ECO:0000313" key="6">
    <source>
        <dbReference type="Proteomes" id="UP001141950"/>
    </source>
</evidence>
<keyword evidence="3" id="KW-0472">Membrane</keyword>
<accession>A0A9X2MWB2</accession>
<comment type="caution">
    <text evidence="5">The sequence shown here is derived from an EMBL/GenBank/DDBJ whole genome shotgun (WGS) entry which is preliminary data.</text>
</comment>
<dbReference type="SUPFAM" id="SSF58104">
    <property type="entry name" value="Methyl-accepting chemotaxis protein (MCP) signaling domain"/>
    <property type="match status" value="1"/>
</dbReference>
<keyword evidence="1 2" id="KW-0807">Transducer</keyword>
<proteinExistence type="predicted"/>
<dbReference type="EMBL" id="JANIPJ010000030">
    <property type="protein sequence ID" value="MCR2807645.1"/>
    <property type="molecule type" value="Genomic_DNA"/>
</dbReference>
<keyword evidence="3" id="KW-1133">Transmembrane helix</keyword>
<feature type="transmembrane region" description="Helical" evidence="3">
    <location>
        <begin position="18"/>
        <end position="38"/>
    </location>
</feature>
<dbReference type="AlphaFoldDB" id="A0A9X2MWB2"/>
<evidence type="ECO:0000313" key="5">
    <source>
        <dbReference type="EMBL" id="MCR2807645.1"/>
    </source>
</evidence>
<dbReference type="Proteomes" id="UP001141950">
    <property type="component" value="Unassembled WGS sequence"/>
</dbReference>
<dbReference type="RefSeq" id="WP_257452293.1">
    <property type="nucleotide sequence ID" value="NZ_JANIPJ010000030.1"/>
</dbReference>
<dbReference type="Pfam" id="PF00015">
    <property type="entry name" value="MCPsignal"/>
    <property type="match status" value="1"/>
</dbReference>
<organism evidence="5 6">
    <name type="scientific">Paenibacillus soyae</name>
    <dbReference type="NCBI Taxonomy" id="2969249"/>
    <lineage>
        <taxon>Bacteria</taxon>
        <taxon>Bacillati</taxon>
        <taxon>Bacillota</taxon>
        <taxon>Bacilli</taxon>
        <taxon>Bacillales</taxon>
        <taxon>Paenibacillaceae</taxon>
        <taxon>Paenibacillus</taxon>
    </lineage>
</organism>
<feature type="transmembrane region" description="Helical" evidence="3">
    <location>
        <begin position="146"/>
        <end position="164"/>
    </location>
</feature>
<reference evidence="5" key="1">
    <citation type="submission" date="2022-08" db="EMBL/GenBank/DDBJ databases">
        <title>The genomic sequence of strain Paenibacillus sp. SCIV0701.</title>
        <authorList>
            <person name="Zhao H."/>
        </authorList>
    </citation>
    <scope>NUCLEOTIDE SEQUENCE</scope>
    <source>
        <strain evidence="5">SCIV0701</strain>
    </source>
</reference>
<gene>
    <name evidence="5" type="ORF">NQZ67_27520</name>
</gene>
<dbReference type="SMART" id="SM00283">
    <property type="entry name" value="MA"/>
    <property type="match status" value="1"/>
</dbReference>
<keyword evidence="3" id="KW-0812">Transmembrane</keyword>
<evidence type="ECO:0000256" key="3">
    <source>
        <dbReference type="SAM" id="Phobius"/>
    </source>
</evidence>
<name>A0A9X2MWB2_9BACL</name>
<dbReference type="PANTHER" id="PTHR32089">
    <property type="entry name" value="METHYL-ACCEPTING CHEMOTAXIS PROTEIN MCPB"/>
    <property type="match status" value="1"/>
</dbReference>
<dbReference type="InterPro" id="IPR004089">
    <property type="entry name" value="MCPsignal_dom"/>
</dbReference>
<feature type="domain" description="Methyl-accepting transducer" evidence="4">
    <location>
        <begin position="212"/>
        <end position="462"/>
    </location>
</feature>
<dbReference type="GO" id="GO:0007165">
    <property type="term" value="P:signal transduction"/>
    <property type="evidence" value="ECO:0007669"/>
    <property type="project" value="UniProtKB-KW"/>
</dbReference>
<protein>
    <submittedName>
        <fullName evidence="5">Methyl-accepting chemotaxis protein</fullName>
    </submittedName>
</protein>
<dbReference type="PROSITE" id="PS50111">
    <property type="entry name" value="CHEMOTAXIS_TRANSDUC_2"/>
    <property type="match status" value="1"/>
</dbReference>
<feature type="transmembrane region" description="Helical" evidence="3">
    <location>
        <begin position="44"/>
        <end position="65"/>
    </location>
</feature>
<keyword evidence="6" id="KW-1185">Reference proteome</keyword>
<dbReference type="GO" id="GO:0016020">
    <property type="term" value="C:membrane"/>
    <property type="evidence" value="ECO:0007669"/>
    <property type="project" value="InterPro"/>
</dbReference>
<evidence type="ECO:0000256" key="2">
    <source>
        <dbReference type="PROSITE-ProRule" id="PRU00284"/>
    </source>
</evidence>